<dbReference type="EMBL" id="EF382672">
    <property type="protein sequence ID" value="ABQ02981.1"/>
    <property type="molecule type" value="Genomic_DNA"/>
</dbReference>
<organism evidence="1">
    <name type="scientific">Klebsiella pneumoniae</name>
    <dbReference type="NCBI Taxonomy" id="573"/>
    <lineage>
        <taxon>Bacteria</taxon>
        <taxon>Pseudomonadati</taxon>
        <taxon>Pseudomonadota</taxon>
        <taxon>Gammaproteobacteria</taxon>
        <taxon>Enterobacterales</taxon>
        <taxon>Enterobacteriaceae</taxon>
        <taxon>Klebsiella/Raoultella group</taxon>
        <taxon>Klebsiella</taxon>
        <taxon>Klebsiella pneumoniae complex</taxon>
    </lineage>
</organism>
<protein>
    <submittedName>
        <fullName evidence="1">Uncharacterized protein</fullName>
    </submittedName>
</protein>
<dbReference type="AlphaFoldDB" id="A7KGB4"/>
<accession>A7KGB4</accession>
<proteinExistence type="predicted"/>
<name>A7KGB4_KLEPN</name>
<evidence type="ECO:0000313" key="1">
    <source>
        <dbReference type="EMBL" id="ABQ02981.1"/>
    </source>
</evidence>
<sequence length="61" mass="6706">MDLAAGVSPAGSFRYLSIAVQFVEPGVRIRLQNTAEASEMALRVDTFSVRAVSEPHCRRQL</sequence>
<keyword evidence="1" id="KW-0614">Plasmid</keyword>
<geneLocation type="plasmid" evidence="1">
    <name>pK29</name>
</geneLocation>
<reference evidence="1" key="2">
    <citation type="submission" date="2007-01" db="EMBL/GenBank/DDBJ databases">
        <authorList>
            <person name="Chen Y.-T."/>
            <person name="Wu K.-M."/>
            <person name="Liao T.-L."/>
            <person name="Shiau Y.-R."/>
            <person name="Yan J.-J."/>
            <person name="Su I.-J."/>
            <person name="Lauderdale T.-L."/>
            <person name="Tsai S.-F."/>
        </authorList>
    </citation>
    <scope>NUCLEOTIDE SEQUENCE</scope>
    <source>
        <strain evidence="1">NK29</strain>
        <plasmid evidence="1">pK29</plasmid>
    </source>
</reference>
<reference evidence="1" key="1">
    <citation type="journal article" date="2007" name="Antimicrob. Agents Chemother.">
        <title>Sequencing and comparative genomic analysis of pK29, a 269-kilobase conjugative plasmid encoding CMY-8 and CTX-M-3 beta-lactamases in Klebsiella pneumoniae.</title>
        <authorList>
            <person name="Chen Y.T."/>
            <person name="Lauderdale T.L."/>
            <person name="Liao T.L."/>
            <person name="Shiau Y.R."/>
            <person name="Shu H.Y."/>
            <person name="Wu K.M."/>
            <person name="Yan J.J."/>
            <person name="Su I.J."/>
            <person name="Tsai S.F."/>
        </authorList>
    </citation>
    <scope>NUCLEOTIDE SEQUENCE</scope>
    <source>
        <strain evidence="1">NK29</strain>
        <plasmid evidence="1">pK29</plasmid>
    </source>
</reference>